<evidence type="ECO:0000313" key="5">
    <source>
        <dbReference type="Proteomes" id="UP001222325"/>
    </source>
</evidence>
<dbReference type="CDD" id="cd00027">
    <property type="entry name" value="BRCT"/>
    <property type="match status" value="2"/>
</dbReference>
<feature type="domain" description="BRCT" evidence="3">
    <location>
        <begin position="55"/>
        <end position="127"/>
    </location>
</feature>
<feature type="compositionally biased region" description="Basic residues" evidence="2">
    <location>
        <begin position="823"/>
        <end position="834"/>
    </location>
</feature>
<protein>
    <recommendedName>
        <fullName evidence="3">BRCT domain-containing protein</fullName>
    </recommendedName>
</protein>
<dbReference type="InterPro" id="IPR059215">
    <property type="entry name" value="BRCT2_TopBP1-like"/>
</dbReference>
<dbReference type="SUPFAM" id="SSF52113">
    <property type="entry name" value="BRCT domain"/>
    <property type="match status" value="3"/>
</dbReference>
<feature type="compositionally biased region" description="Basic residues" evidence="2">
    <location>
        <begin position="914"/>
        <end position="925"/>
    </location>
</feature>
<organism evidence="4 5">
    <name type="scientific">Mycena belliarum</name>
    <dbReference type="NCBI Taxonomy" id="1033014"/>
    <lineage>
        <taxon>Eukaryota</taxon>
        <taxon>Fungi</taxon>
        <taxon>Dikarya</taxon>
        <taxon>Basidiomycota</taxon>
        <taxon>Agaricomycotina</taxon>
        <taxon>Agaricomycetes</taxon>
        <taxon>Agaricomycetidae</taxon>
        <taxon>Agaricales</taxon>
        <taxon>Marasmiineae</taxon>
        <taxon>Mycenaceae</taxon>
        <taxon>Mycena</taxon>
    </lineage>
</organism>
<feature type="region of interest" description="Disordered" evidence="2">
    <location>
        <begin position="255"/>
        <end position="283"/>
    </location>
</feature>
<dbReference type="GO" id="GO:0033314">
    <property type="term" value="P:mitotic DNA replication checkpoint signaling"/>
    <property type="evidence" value="ECO:0007669"/>
    <property type="project" value="TreeGrafter"/>
</dbReference>
<dbReference type="InterPro" id="IPR036420">
    <property type="entry name" value="BRCT_dom_sf"/>
</dbReference>
<feature type="region of interest" description="Disordered" evidence="2">
    <location>
        <begin position="325"/>
        <end position="344"/>
    </location>
</feature>
<evidence type="ECO:0000256" key="1">
    <source>
        <dbReference type="ARBA" id="ARBA00022737"/>
    </source>
</evidence>
<evidence type="ECO:0000256" key="2">
    <source>
        <dbReference type="SAM" id="MobiDB-lite"/>
    </source>
</evidence>
<feature type="domain" description="BRCT" evidence="3">
    <location>
        <begin position="530"/>
        <end position="611"/>
    </location>
</feature>
<dbReference type="AlphaFoldDB" id="A0AAD6TUL6"/>
<dbReference type="EMBL" id="JARJCN010000070">
    <property type="protein sequence ID" value="KAJ7077914.1"/>
    <property type="molecule type" value="Genomic_DNA"/>
</dbReference>
<feature type="region of interest" description="Disordered" evidence="2">
    <location>
        <begin position="899"/>
        <end position="925"/>
    </location>
</feature>
<dbReference type="Pfam" id="PF00533">
    <property type="entry name" value="BRCT"/>
    <property type="match status" value="1"/>
</dbReference>
<gene>
    <name evidence="4" type="ORF">B0H15DRAFT_861404</name>
</gene>
<feature type="region of interest" description="Disordered" evidence="2">
    <location>
        <begin position="644"/>
        <end position="718"/>
    </location>
</feature>
<keyword evidence="1" id="KW-0677">Repeat</keyword>
<feature type="domain" description="BRCT" evidence="3">
    <location>
        <begin position="146"/>
        <end position="246"/>
    </location>
</feature>
<name>A0AAD6TUL6_9AGAR</name>
<feature type="region of interest" description="Disordered" evidence="2">
    <location>
        <begin position="759"/>
        <end position="845"/>
    </location>
</feature>
<reference evidence="4" key="1">
    <citation type="submission" date="2023-03" db="EMBL/GenBank/DDBJ databases">
        <title>Massive genome expansion in bonnet fungi (Mycena s.s.) driven by repeated elements and novel gene families across ecological guilds.</title>
        <authorList>
            <consortium name="Lawrence Berkeley National Laboratory"/>
            <person name="Harder C.B."/>
            <person name="Miyauchi S."/>
            <person name="Viragh M."/>
            <person name="Kuo A."/>
            <person name="Thoen E."/>
            <person name="Andreopoulos B."/>
            <person name="Lu D."/>
            <person name="Skrede I."/>
            <person name="Drula E."/>
            <person name="Henrissat B."/>
            <person name="Morin E."/>
            <person name="Kohler A."/>
            <person name="Barry K."/>
            <person name="LaButti K."/>
            <person name="Morin E."/>
            <person name="Salamov A."/>
            <person name="Lipzen A."/>
            <person name="Mereny Z."/>
            <person name="Hegedus B."/>
            <person name="Baldrian P."/>
            <person name="Stursova M."/>
            <person name="Weitz H."/>
            <person name="Taylor A."/>
            <person name="Grigoriev I.V."/>
            <person name="Nagy L.G."/>
            <person name="Martin F."/>
            <person name="Kauserud H."/>
        </authorList>
    </citation>
    <scope>NUCLEOTIDE SEQUENCE</scope>
    <source>
        <strain evidence="4">CBHHK173m</strain>
    </source>
</reference>
<evidence type="ECO:0000259" key="3">
    <source>
        <dbReference type="PROSITE" id="PS50172"/>
    </source>
</evidence>
<feature type="compositionally biased region" description="Low complexity" evidence="2">
    <location>
        <begin position="357"/>
        <end position="368"/>
    </location>
</feature>
<dbReference type="Pfam" id="PF12738">
    <property type="entry name" value="PTCB-BRCT"/>
    <property type="match status" value="2"/>
</dbReference>
<dbReference type="PANTHER" id="PTHR13561">
    <property type="entry name" value="DNA REPLICATION REGULATOR DPB11-RELATED"/>
    <property type="match status" value="1"/>
</dbReference>
<dbReference type="PROSITE" id="PS50172">
    <property type="entry name" value="BRCT"/>
    <property type="match status" value="4"/>
</dbReference>
<dbReference type="Gene3D" id="3.40.50.10190">
    <property type="entry name" value="BRCT domain"/>
    <property type="match status" value="4"/>
</dbReference>
<feature type="domain" description="BRCT" evidence="3">
    <location>
        <begin position="427"/>
        <end position="502"/>
    </location>
</feature>
<feature type="region of interest" description="Disordered" evidence="2">
    <location>
        <begin position="356"/>
        <end position="426"/>
    </location>
</feature>
<comment type="caution">
    <text evidence="4">The sequence shown here is derived from an EMBL/GenBank/DDBJ whole genome shotgun (WGS) entry which is preliminary data.</text>
</comment>
<feature type="compositionally biased region" description="Polar residues" evidence="2">
    <location>
        <begin position="644"/>
        <end position="656"/>
    </location>
</feature>
<accession>A0AAD6TUL6</accession>
<dbReference type="Proteomes" id="UP001222325">
    <property type="component" value="Unassembled WGS sequence"/>
</dbReference>
<keyword evidence="5" id="KW-1185">Reference proteome</keyword>
<dbReference type="InterPro" id="IPR001357">
    <property type="entry name" value="BRCT_dom"/>
</dbReference>
<proteinExistence type="predicted"/>
<evidence type="ECO:0000313" key="4">
    <source>
        <dbReference type="EMBL" id="KAJ7077914.1"/>
    </source>
</evidence>
<dbReference type="GO" id="GO:0007095">
    <property type="term" value="P:mitotic G2 DNA damage checkpoint signaling"/>
    <property type="evidence" value="ECO:0007669"/>
    <property type="project" value="TreeGrafter"/>
</dbReference>
<dbReference type="CDD" id="cd17731">
    <property type="entry name" value="BRCT_TopBP1_rpt2_like"/>
    <property type="match status" value="1"/>
</dbReference>
<dbReference type="GO" id="GO:0006270">
    <property type="term" value="P:DNA replication initiation"/>
    <property type="evidence" value="ECO:0007669"/>
    <property type="project" value="TreeGrafter"/>
</dbReference>
<sequence>MHRRGNKSKKVPNVRLRPAHPDAMVRARASPEHTSCWVDDSQIVGSDDTIMVGGSCPRPFKNVVVCATGVVDKPALFKLALELGATSVSAFTDRVTHLVAENHGGPKYLCALDRKIPILLPSWITESHRVWQHGDDVDLAQSVETHRLPVFSGVTLCISGISEILRRTQINKALTAQGGTYVKALERPVRVTHLLCSGEDETDKMRYADKFNRAGEADPPIQLVWEEWFWDCLEFGGRFDEARYQARLPRPERRITEVSPLPEVNPARSGPAPTAHEDDNDDEDELVPVQRLPAVTLQLWGSLLKARGYEVSRAGVMLSPKKAREMAIHKRDEPKADAVEGSSGSVLSSFRRANSYAAPRTTAAAAPRMLREPSCADAGPSRPPFVRGANATGSGGTCPSSPRAKRLREEEETNAAPAPNTRLADEPPATVFAGLRFVLRGETDTATVRGAIEGAGGVVTSTDVDADYVIVRLVSGSALYFAEPSSSARSRYRTECWLEHCLFADQLCEPSVHVSFVPISVRLPIPGAEHITLSFSGLEVSEACWVRRLLKALGITLAPAFSRHTTHLLCPNGTGAKYTRARQWGVPVVNMGWLSAMVKHGSVPDVHAFLVLPAEGTAGDVDVVAHVPNGKGKEKAEDTMQDITNSYDSHGSQPKQETFCLPPLPPARPSFGEPGPALAFGQPDISLGQRSSSLHEPPATPSPPKRPRLMSTPSRSRPTTPLALIAHAVPVPTQNNISTSGRFVQRAATVGAVERVRQESHVAASSSPARVPSSSSPSPLRRGVSVSPSKIPEERTKALQESITSLLGKRVAAPEEDTAPGRAGKRGRAHRSKPQSRQPSDLLPIHAPITSELGTFGGGRSLSLGPDDSAYEGLSIGADEQSMQVMYEDPGQREERMRLASLIGEPLEGDGAGLRKRPRRSTRRG</sequence>
<feature type="compositionally biased region" description="Low complexity" evidence="2">
    <location>
        <begin position="761"/>
        <end position="789"/>
    </location>
</feature>
<dbReference type="SMART" id="SM00292">
    <property type="entry name" value="BRCT"/>
    <property type="match status" value="3"/>
</dbReference>
<feature type="compositionally biased region" description="Basic and acidic residues" evidence="2">
    <location>
        <begin position="325"/>
        <end position="338"/>
    </location>
</feature>
<dbReference type="PANTHER" id="PTHR13561:SF20">
    <property type="entry name" value="DNA TOPOISOMERASE 2-BINDING PROTEIN 1"/>
    <property type="match status" value="1"/>
</dbReference>